<evidence type="ECO:0000256" key="1">
    <source>
        <dbReference type="ARBA" id="ARBA00005869"/>
    </source>
</evidence>
<dbReference type="SUPFAM" id="SSF51730">
    <property type="entry name" value="FAD-linked oxidoreductase"/>
    <property type="match status" value="1"/>
</dbReference>
<dbReference type="Gene3D" id="1.10.472.80">
    <property type="entry name" value="Ypt/Rab-GAP domain of gyp1p, domain 3"/>
    <property type="match status" value="1"/>
</dbReference>
<dbReference type="Pfam" id="PF08132">
    <property type="entry name" value="AdoMetDC_leader"/>
    <property type="match status" value="1"/>
</dbReference>
<dbReference type="PROSITE" id="PS50086">
    <property type="entry name" value="TBC_RABGAP"/>
    <property type="match status" value="1"/>
</dbReference>
<evidence type="ECO:0000313" key="8">
    <source>
        <dbReference type="Proteomes" id="UP001164929"/>
    </source>
</evidence>
<evidence type="ECO:0000259" key="6">
    <source>
        <dbReference type="PROSITE" id="PS50086"/>
    </source>
</evidence>
<protein>
    <recommendedName>
        <fullName evidence="2">proline dehydrogenase</fullName>
        <ecNumber evidence="2">1.5.5.2</ecNumber>
    </recommendedName>
</protein>
<evidence type="ECO:0000256" key="4">
    <source>
        <dbReference type="ARBA" id="ARBA00023002"/>
    </source>
</evidence>
<reference evidence="7" key="1">
    <citation type="journal article" date="2023" name="Mol. Ecol. Resour.">
        <title>Chromosome-level genome assembly of a triploid poplar Populus alba 'Berolinensis'.</title>
        <authorList>
            <person name="Chen S."/>
            <person name="Yu Y."/>
            <person name="Wang X."/>
            <person name="Wang S."/>
            <person name="Zhang T."/>
            <person name="Zhou Y."/>
            <person name="He R."/>
            <person name="Meng N."/>
            <person name="Wang Y."/>
            <person name="Liu W."/>
            <person name="Liu Z."/>
            <person name="Liu J."/>
            <person name="Guo Q."/>
            <person name="Huang H."/>
            <person name="Sederoff R.R."/>
            <person name="Wang G."/>
            <person name="Qu G."/>
            <person name="Chen S."/>
        </authorList>
    </citation>
    <scope>NUCLEOTIDE SEQUENCE</scope>
    <source>
        <strain evidence="7">SC-2020</strain>
    </source>
</reference>
<dbReference type="AlphaFoldDB" id="A0AAD6LGR2"/>
<dbReference type="GO" id="GO:0005739">
    <property type="term" value="C:mitochondrion"/>
    <property type="evidence" value="ECO:0007669"/>
    <property type="project" value="TreeGrafter"/>
</dbReference>
<dbReference type="Gene3D" id="3.20.20.220">
    <property type="match status" value="1"/>
</dbReference>
<dbReference type="InterPro" id="IPR012511">
    <property type="entry name" value="AdoMetDC_leader"/>
</dbReference>
<dbReference type="InterPro" id="IPR035969">
    <property type="entry name" value="Rab-GAP_TBC_sf"/>
</dbReference>
<evidence type="ECO:0000256" key="5">
    <source>
        <dbReference type="ARBA" id="ARBA00023062"/>
    </source>
</evidence>
<dbReference type="InterPro" id="IPR015659">
    <property type="entry name" value="Proline_oxidase"/>
</dbReference>
<evidence type="ECO:0000256" key="3">
    <source>
        <dbReference type="ARBA" id="ARBA00022468"/>
    </source>
</evidence>
<dbReference type="Gene3D" id="1.10.10.750">
    <property type="entry name" value="Ypt/Rab-GAP domain of gyp1p, domain 1"/>
    <property type="match status" value="1"/>
</dbReference>
<keyword evidence="3" id="KW-0343">GTPase activation</keyword>
<sequence>MATKVLPPKQLQNLRFFITRSLNTSSSSSKASAAVSPLNLAEKPEPPIQEPPTIIQDHAKPSILDFNDDRKLFSNLPTTKLLHASSNLHLVSIGPLVDFGMWVMNSRIMETDNILRDVVLKTVRHTFFKHFCAGEDVVEARRCIERVNEAGLRVMLAFAVEYTSNNDACDQNLKGFLDSVQSAMSLPPSSVSSVVAKITAMCPLSLLERVSDVLRWQQRDPSFNLPWKQKSFPIFSDSSPLYHTLKKPEPLTPQEENDLQLGQERLWKLCEKCVQANIPLTVDAEHISVQPAIDYLTYLTAIKYNKNDNPIVYGTIQAYLKDAKERLLLATKAADKMGVPMGIKLVRGAYMSSERKIASSLGYESPIHNSIQETHASYNDCASFMLEKIANSSNAVILATHNVESGRLAATKAIDLGIEKRNQKLEFAQLYGMSDALSFGLRNAGFLVSKCTPYGPIEMVIPYLLRRAEENRGLLSASSIDRELTRWNPTSWKIQYDVIAFESTGKPYQSDFRLVSGLPCQGELGPLPCGILKFLSNSSMEKKKIDEYEPGPLPSPRPLDRFGFVKQEVNNSPHGLTKGRSAYEFEREERRVRKWRKMIGVGGSDWKLYVQRKPHVVKRRIRKGIPDCLRGLVWQLISGSRDLLLMNPGVYEQLVIYETSASELDIIRDISRTFPSHVFFQQRHGPGQRSLYNVLKAYSVYDRDVGYVQGMGFLAGLLLLYMSEEDAFWLLVALLKGAVHAPMEGLYQVGLPLVQQYLFQFDCLMKEHMPKLGEHFTQEIINPSMYASQWFITVFSYSFPFHLALRIWDVFLYEGVKIVFKVGLALLKYCHDDLVKLPFEKLVHALRNFPEGAMDPDTVLPMANSIKPLFLFRDCKSTEVSRANQLIKILADREFLSSQIGLTRLNDLMESKGGKKKSSSSKSLCYEAPLGYSIEDLRPAGGIKKFRSAAYSNVSLNAFGNHPEIFQVLT</sequence>
<dbReference type="EC" id="1.5.5.2" evidence="2"/>
<dbReference type="Pfam" id="PF00566">
    <property type="entry name" value="RabGAP-TBC"/>
    <property type="match status" value="1"/>
</dbReference>
<dbReference type="InterPro" id="IPR029041">
    <property type="entry name" value="FAD-linked_oxidoreductase-like"/>
</dbReference>
<dbReference type="GO" id="GO:0004657">
    <property type="term" value="F:proline dehydrogenase activity"/>
    <property type="evidence" value="ECO:0007669"/>
    <property type="project" value="UniProtKB-EC"/>
</dbReference>
<dbReference type="Pfam" id="PF01619">
    <property type="entry name" value="Pro_dh"/>
    <property type="match status" value="1"/>
</dbReference>
<evidence type="ECO:0000313" key="7">
    <source>
        <dbReference type="EMBL" id="KAJ6960362.1"/>
    </source>
</evidence>
<keyword evidence="8" id="KW-1185">Reference proteome</keyword>
<dbReference type="PANTHER" id="PTHR13914">
    <property type="entry name" value="PROLINE OXIDASE"/>
    <property type="match status" value="1"/>
</dbReference>
<gene>
    <name evidence="7" type="ORF">NC653_038406</name>
</gene>
<evidence type="ECO:0000256" key="2">
    <source>
        <dbReference type="ARBA" id="ARBA00012695"/>
    </source>
</evidence>
<dbReference type="GO" id="GO:0071949">
    <property type="term" value="F:FAD binding"/>
    <property type="evidence" value="ECO:0007669"/>
    <property type="project" value="TreeGrafter"/>
</dbReference>
<dbReference type="InterPro" id="IPR002872">
    <property type="entry name" value="Proline_DH_dom"/>
</dbReference>
<dbReference type="PANTHER" id="PTHR13914:SF0">
    <property type="entry name" value="PROLINE DEHYDROGENASE 1, MITOCHONDRIAL"/>
    <property type="match status" value="1"/>
</dbReference>
<comment type="similarity">
    <text evidence="1">Belongs to the proline oxidase family.</text>
</comment>
<name>A0AAD6LGR2_9ROSI</name>
<dbReference type="FunFam" id="1.10.472.80:FF:000027">
    <property type="entry name" value="GTPase activating protein (Evi5)"/>
    <property type="match status" value="1"/>
</dbReference>
<keyword evidence="5" id="KW-0642">Proline metabolism</keyword>
<dbReference type="Proteomes" id="UP001164929">
    <property type="component" value="Chromosome 17"/>
</dbReference>
<dbReference type="SUPFAM" id="SSF47923">
    <property type="entry name" value="Ypt/Rab-GAP domain of gyp1p"/>
    <property type="match status" value="2"/>
</dbReference>
<keyword evidence="4" id="KW-0560">Oxidoreductase</keyword>
<comment type="caution">
    <text evidence="7">The sequence shown here is derived from an EMBL/GenBank/DDBJ whole genome shotgun (WGS) entry which is preliminary data.</text>
</comment>
<dbReference type="EMBL" id="JAQIZT010000017">
    <property type="protein sequence ID" value="KAJ6960362.1"/>
    <property type="molecule type" value="Genomic_DNA"/>
</dbReference>
<proteinExistence type="inferred from homology"/>
<dbReference type="GO" id="GO:0010133">
    <property type="term" value="P:L-proline catabolic process to L-glutamate"/>
    <property type="evidence" value="ECO:0007669"/>
    <property type="project" value="TreeGrafter"/>
</dbReference>
<dbReference type="FunFam" id="1.10.10.750:FF:000010">
    <property type="entry name" value="EVI5-like protein isoform X1"/>
    <property type="match status" value="1"/>
</dbReference>
<dbReference type="Gene3D" id="1.10.8.270">
    <property type="entry name" value="putative rabgap domain of human tbc1 domain family member 14 like domains"/>
    <property type="match status" value="1"/>
</dbReference>
<organism evidence="7 8">
    <name type="scientific">Populus alba x Populus x berolinensis</name>
    <dbReference type="NCBI Taxonomy" id="444605"/>
    <lineage>
        <taxon>Eukaryota</taxon>
        <taxon>Viridiplantae</taxon>
        <taxon>Streptophyta</taxon>
        <taxon>Embryophyta</taxon>
        <taxon>Tracheophyta</taxon>
        <taxon>Spermatophyta</taxon>
        <taxon>Magnoliopsida</taxon>
        <taxon>eudicotyledons</taxon>
        <taxon>Gunneridae</taxon>
        <taxon>Pentapetalae</taxon>
        <taxon>rosids</taxon>
        <taxon>fabids</taxon>
        <taxon>Malpighiales</taxon>
        <taxon>Salicaceae</taxon>
        <taxon>Saliceae</taxon>
        <taxon>Populus</taxon>
    </lineage>
</organism>
<dbReference type="FunFam" id="1.10.8.270:FF:000001">
    <property type="entry name" value="TBC1 domain family member 1"/>
    <property type="match status" value="1"/>
</dbReference>
<dbReference type="SMART" id="SM00164">
    <property type="entry name" value="TBC"/>
    <property type="match status" value="1"/>
</dbReference>
<dbReference type="GO" id="GO:0005096">
    <property type="term" value="F:GTPase activator activity"/>
    <property type="evidence" value="ECO:0007669"/>
    <property type="project" value="UniProtKB-KW"/>
</dbReference>
<dbReference type="InterPro" id="IPR000195">
    <property type="entry name" value="Rab-GAP-TBC_dom"/>
</dbReference>
<accession>A0AAD6LGR2</accession>
<feature type="domain" description="Rab-GAP TBC" evidence="6">
    <location>
        <begin position="624"/>
        <end position="815"/>
    </location>
</feature>